<dbReference type="Pfam" id="PF12652">
    <property type="entry name" value="CotJB"/>
    <property type="match status" value="1"/>
</dbReference>
<reference evidence="2" key="1">
    <citation type="submission" date="2020-10" db="EMBL/GenBank/DDBJ databases">
        <authorList>
            <person name="Gilroy R."/>
        </authorList>
    </citation>
    <scope>NUCLEOTIDE SEQUENCE</scope>
    <source>
        <strain evidence="2">CHK180-2868</strain>
    </source>
</reference>
<evidence type="ECO:0000313" key="3">
    <source>
        <dbReference type="Proteomes" id="UP000824250"/>
    </source>
</evidence>
<comment type="caution">
    <text evidence="2">The sequence shown here is derived from an EMBL/GenBank/DDBJ whole genome shotgun (WGS) entry which is preliminary data.</text>
</comment>
<gene>
    <name evidence="2" type="ORF">IAB28_10950</name>
</gene>
<evidence type="ECO:0000313" key="2">
    <source>
        <dbReference type="EMBL" id="HIR06462.1"/>
    </source>
</evidence>
<proteinExistence type="predicted"/>
<dbReference type="Proteomes" id="UP000824250">
    <property type="component" value="Unassembled WGS sequence"/>
</dbReference>
<reference evidence="2" key="2">
    <citation type="journal article" date="2021" name="PeerJ">
        <title>Extensive microbial diversity within the chicken gut microbiome revealed by metagenomics and culture.</title>
        <authorList>
            <person name="Gilroy R."/>
            <person name="Ravi A."/>
            <person name="Getino M."/>
            <person name="Pursley I."/>
            <person name="Horton D.L."/>
            <person name="Alikhan N.F."/>
            <person name="Baker D."/>
            <person name="Gharbi K."/>
            <person name="Hall N."/>
            <person name="Watson M."/>
            <person name="Adriaenssens E.M."/>
            <person name="Foster-Nyarko E."/>
            <person name="Jarju S."/>
            <person name="Secka A."/>
            <person name="Antonio M."/>
            <person name="Oren A."/>
            <person name="Chaudhuri R.R."/>
            <person name="La Ragione R."/>
            <person name="Hildebrand F."/>
            <person name="Pallen M.J."/>
        </authorList>
    </citation>
    <scope>NUCLEOTIDE SEQUENCE</scope>
    <source>
        <strain evidence="2">CHK180-2868</strain>
    </source>
</reference>
<keyword evidence="2" id="KW-0946">Virion</keyword>
<sequence length="84" mass="9760">MRPAPKAVLLKALNEYSFAMDEAALFLDTHPDNQEALSYFKNAVNMRKAAMNAYEQQYGPLFSENVTADRWNWVTETWPWEGEE</sequence>
<feature type="domain" description="Protein CotJB" evidence="1">
    <location>
        <begin position="9"/>
        <end position="81"/>
    </location>
</feature>
<dbReference type="InterPro" id="IPR024207">
    <property type="entry name" value="CotJB_dom"/>
</dbReference>
<dbReference type="AlphaFoldDB" id="A0A9D1A5I5"/>
<dbReference type="EMBL" id="DVGC01000062">
    <property type="protein sequence ID" value="HIR06462.1"/>
    <property type="molecule type" value="Genomic_DNA"/>
</dbReference>
<accession>A0A9D1A5I5</accession>
<protein>
    <submittedName>
        <fullName evidence="2">Spore coat protein CotJB</fullName>
    </submittedName>
</protein>
<organism evidence="2 3">
    <name type="scientific">Candidatus Copromonas faecavium</name>
    <name type="common">nom. illeg.</name>
    <dbReference type="NCBI Taxonomy" id="2840740"/>
    <lineage>
        <taxon>Bacteria</taxon>
        <taxon>Bacillati</taxon>
        <taxon>Bacillota</taxon>
        <taxon>Clostridia</taxon>
        <taxon>Lachnospirales</taxon>
        <taxon>Lachnospiraceae</taxon>
        <taxon>Candidatus Copromonas (nom. illeg.)</taxon>
    </lineage>
</organism>
<keyword evidence="2" id="KW-0167">Capsid protein</keyword>
<evidence type="ECO:0000259" key="1">
    <source>
        <dbReference type="Pfam" id="PF12652"/>
    </source>
</evidence>
<name>A0A9D1A5I5_9FIRM</name>